<gene>
    <name evidence="9" type="ORF">ECRASSUSDP1_LOCUS6491</name>
</gene>
<name>A0AAD1UEK4_EUPCR</name>
<dbReference type="AlphaFoldDB" id="A0AAD1UEK4"/>
<dbReference type="InterPro" id="IPR036291">
    <property type="entry name" value="NAD(P)-bd_dom_sf"/>
</dbReference>
<comment type="catalytic activity">
    <reaction evidence="4">
        <text>a long-chain fatty acyl-CoA + 2 NADPH + 2 H(+) = a long-chain primary fatty alcohol + 2 NADP(+) + CoA</text>
        <dbReference type="Rhea" id="RHEA:52716"/>
        <dbReference type="ChEBI" id="CHEBI:15378"/>
        <dbReference type="ChEBI" id="CHEBI:57287"/>
        <dbReference type="ChEBI" id="CHEBI:57783"/>
        <dbReference type="ChEBI" id="CHEBI:58349"/>
        <dbReference type="ChEBI" id="CHEBI:77396"/>
        <dbReference type="ChEBI" id="CHEBI:83139"/>
        <dbReference type="EC" id="1.2.1.84"/>
    </reaction>
</comment>
<sequence>MFQIPLKHIQTDLSENPRVPNLTTNPLNSSYKLKDFYKDKTILLTGTTGFIGKVLLEAVLRKLSGFKKLYILVRPKQKSGFSLMERVNNEIIGSKCFARWKNENPDWQEVVSRIVPVAGDLVKEGLALSEEDRMMIIEDCQIVINIAASVDFNSRLDQAIEINIDGALRMQQLAKDCKNIECYTHMSTCYVNSDKKGYIEEKIYDVTFDVEQHINHLKTLSVEDIEKQTPDILGNFPNTYTFTKSMGERLLKKHRGSLPMLIIRPSIVGSSYKEPYPGWVDNISAAGAIVFFCGLGIIRDGIGNINVVGDLIPVDYVVNATLVGTAYQANKDSLIVHNSGTSGSANPILWGVFVKSIERYFTSYPYEQQVNPPHGRFHPNKRQYEFWYFLRSKIPEKFFEALSKITFSKNMQKNVSKLKKVNQKGKMVSYLLAHFTCNEWIFDQPILKQFQESLSFEDQEQFYTDPSDIVWKHYVYLYCYGMQTFVLKQRGVPIPDQDFDNLIAKRRVRTYFDDILWATNRGKIGVTRSYKEAINTIVNSPSVIKAVYEYISTAKFKNYSEEEAYKKATDQAKEFAQEICSKIGKGYVKSAAWASHKILKRVYDKIIVDMKDLKKIKELQETSKNPILLMPTRKSYTDMLLIGYIFFANEMDQPFFSTPIQYMEIKLLNRIFRHCGSFYVREDEQNILYKAILREYFSLLMSDKKTISVSMEETREKSGMQVKANINVLESVLSSFFEGKTRDIDIIPMTINYDRILEGETFPYELVGEQKVKESLSRFVASARYIGTPFGKACVNFGSKISLKEYVENMGIQQHQVINLSDIEQNEVIKSLTRTIHECNSELSVIMSTAPLASVLLQNRKGISQENLSKSLEYVYEELSARNAVFAEKSTLNGDLSSSMTLLGEFVKKKRDVFEPMVSPKVDYKNILMLAYYKNSLVHIFLKEMIIGVSFLGFGKDTIKLSGVSKERVWNKVQFLSKMLDGVFVQDSIKITDYDDFEKTLKLMEERKILYLEDDLMKYETPHNGQNGLLFLCSLIWPFIDTFWLTMVYIYTLFPENHVTKEKVLSKIQWFAESLYEDNIVLHYESCSFDIITKALEYFKSKGIIIIEEREGEGLCYCLDPVYRVDEESLQNIFEEITFYKKLSLIKFTNLKTDIQKTMLGDFPMMSNI</sequence>
<dbReference type="PANTHER" id="PTHR11011">
    <property type="entry name" value="MALE STERILITY PROTEIN 2-RELATED"/>
    <property type="match status" value="1"/>
</dbReference>
<dbReference type="GO" id="GO:0080019">
    <property type="term" value="F:alcohol-forming very long-chain fatty acyl-CoA reductase activity"/>
    <property type="evidence" value="ECO:0007669"/>
    <property type="project" value="InterPro"/>
</dbReference>
<evidence type="ECO:0000259" key="8">
    <source>
        <dbReference type="Pfam" id="PF19277"/>
    </source>
</evidence>
<dbReference type="PANTHER" id="PTHR11011:SF45">
    <property type="entry name" value="FATTY ACYL-COA REDUCTASE CG8306-RELATED"/>
    <property type="match status" value="1"/>
</dbReference>
<comment type="function">
    <text evidence="4">Catalyzes the reduction of fatty acyl-CoA to fatty alcohols.</text>
</comment>
<feature type="domain" description="GPAT/DHAPAT C-terminal" evidence="8">
    <location>
        <begin position="765"/>
        <end position="1105"/>
    </location>
</feature>
<comment type="caution">
    <text evidence="9">The sequence shown here is derived from an EMBL/GenBank/DDBJ whole genome shotgun (WGS) entry which is preliminary data.</text>
</comment>
<keyword evidence="3 4" id="KW-0443">Lipid metabolism</keyword>
<keyword evidence="4" id="KW-0560">Oxidoreductase</keyword>
<dbReference type="CDD" id="cd05236">
    <property type="entry name" value="FAR-N_SDR_e"/>
    <property type="match status" value="1"/>
</dbReference>
<dbReference type="FunFam" id="3.40.50.720:FF:000458">
    <property type="entry name" value="Fatty acyl-CoA reductase"/>
    <property type="match status" value="1"/>
</dbReference>
<keyword evidence="10" id="KW-1185">Reference proteome</keyword>
<proteinExistence type="inferred from homology"/>
<accession>A0AAD1UEK4</accession>
<dbReference type="Pfam" id="PF01553">
    <property type="entry name" value="Acyltransferase"/>
    <property type="match status" value="1"/>
</dbReference>
<dbReference type="Proteomes" id="UP001295684">
    <property type="component" value="Unassembled WGS sequence"/>
</dbReference>
<dbReference type="InterPro" id="IPR026055">
    <property type="entry name" value="FAR"/>
</dbReference>
<evidence type="ECO:0000259" key="5">
    <source>
        <dbReference type="Pfam" id="PF01553"/>
    </source>
</evidence>
<evidence type="ECO:0000259" key="7">
    <source>
        <dbReference type="Pfam" id="PF07993"/>
    </source>
</evidence>
<evidence type="ECO:0000259" key="6">
    <source>
        <dbReference type="Pfam" id="PF03015"/>
    </source>
</evidence>
<evidence type="ECO:0000256" key="4">
    <source>
        <dbReference type="RuleBase" id="RU363097"/>
    </source>
</evidence>
<dbReference type="InterPro" id="IPR002123">
    <property type="entry name" value="Plipid/glycerol_acylTrfase"/>
</dbReference>
<evidence type="ECO:0000313" key="10">
    <source>
        <dbReference type="Proteomes" id="UP001295684"/>
    </source>
</evidence>
<reference evidence="9" key="1">
    <citation type="submission" date="2023-07" db="EMBL/GenBank/DDBJ databases">
        <authorList>
            <consortium name="AG Swart"/>
            <person name="Singh M."/>
            <person name="Singh A."/>
            <person name="Seah K."/>
            <person name="Emmerich C."/>
        </authorList>
    </citation>
    <scope>NUCLEOTIDE SEQUENCE</scope>
    <source>
        <strain evidence="9">DP1</strain>
    </source>
</reference>
<dbReference type="CDD" id="cd09071">
    <property type="entry name" value="FAR_C"/>
    <property type="match status" value="1"/>
</dbReference>
<dbReference type="Gene3D" id="3.40.50.720">
    <property type="entry name" value="NAD(P)-binding Rossmann-like Domain"/>
    <property type="match status" value="1"/>
</dbReference>
<dbReference type="EMBL" id="CAMPGE010006294">
    <property type="protein sequence ID" value="CAI2365141.1"/>
    <property type="molecule type" value="Genomic_DNA"/>
</dbReference>
<feature type="domain" description="Phospholipid/glycerol acyltransferase" evidence="5">
    <location>
        <begin position="621"/>
        <end position="751"/>
    </location>
</feature>
<keyword evidence="4" id="KW-0521">NADP</keyword>
<feature type="domain" description="Fatty acyl-CoA reductase C-terminal" evidence="6">
    <location>
        <begin position="394"/>
        <end position="489"/>
    </location>
</feature>
<dbReference type="SUPFAM" id="SSF51735">
    <property type="entry name" value="NAD(P)-binding Rossmann-fold domains"/>
    <property type="match status" value="1"/>
</dbReference>
<keyword evidence="2 4" id="KW-0444">Lipid biosynthesis</keyword>
<dbReference type="Pfam" id="PF03015">
    <property type="entry name" value="Sterile"/>
    <property type="match status" value="1"/>
</dbReference>
<comment type="similarity">
    <text evidence="1 4">Belongs to the fatty acyl-CoA reductase family.</text>
</comment>
<feature type="domain" description="Thioester reductase (TE)" evidence="7">
    <location>
        <begin position="44"/>
        <end position="321"/>
    </location>
</feature>
<dbReference type="GO" id="GO:0035336">
    <property type="term" value="P:long-chain fatty-acyl-CoA metabolic process"/>
    <property type="evidence" value="ECO:0007669"/>
    <property type="project" value="TreeGrafter"/>
</dbReference>
<dbReference type="Pfam" id="PF19277">
    <property type="entry name" value="GPAT_C"/>
    <property type="match status" value="1"/>
</dbReference>
<evidence type="ECO:0000313" key="9">
    <source>
        <dbReference type="EMBL" id="CAI2365141.1"/>
    </source>
</evidence>
<organism evidence="9 10">
    <name type="scientific">Euplotes crassus</name>
    <dbReference type="NCBI Taxonomy" id="5936"/>
    <lineage>
        <taxon>Eukaryota</taxon>
        <taxon>Sar</taxon>
        <taxon>Alveolata</taxon>
        <taxon>Ciliophora</taxon>
        <taxon>Intramacronucleata</taxon>
        <taxon>Spirotrichea</taxon>
        <taxon>Hypotrichia</taxon>
        <taxon>Euplotida</taxon>
        <taxon>Euplotidae</taxon>
        <taxon>Moneuplotes</taxon>
    </lineage>
</organism>
<dbReference type="InterPro" id="IPR013120">
    <property type="entry name" value="FAR_NAD-bd"/>
</dbReference>
<evidence type="ECO:0000256" key="1">
    <source>
        <dbReference type="ARBA" id="ARBA00005928"/>
    </source>
</evidence>
<dbReference type="EC" id="1.2.1.84" evidence="4"/>
<protein>
    <recommendedName>
        <fullName evidence="4">Fatty acyl-CoA reductase</fullName>
        <ecNumber evidence="4">1.2.1.84</ecNumber>
    </recommendedName>
</protein>
<evidence type="ECO:0000256" key="2">
    <source>
        <dbReference type="ARBA" id="ARBA00022516"/>
    </source>
</evidence>
<dbReference type="GO" id="GO:0102965">
    <property type="term" value="F:alcohol-forming long-chain fatty acyl-CoA reductase activity"/>
    <property type="evidence" value="ECO:0007669"/>
    <property type="project" value="UniProtKB-EC"/>
</dbReference>
<dbReference type="InterPro" id="IPR033640">
    <property type="entry name" value="FAR_C"/>
</dbReference>
<dbReference type="GO" id="GO:0016746">
    <property type="term" value="F:acyltransferase activity"/>
    <property type="evidence" value="ECO:0007669"/>
    <property type="project" value="InterPro"/>
</dbReference>
<dbReference type="InterPro" id="IPR045520">
    <property type="entry name" value="GPAT/DHAPAT_C"/>
</dbReference>
<evidence type="ECO:0000256" key="3">
    <source>
        <dbReference type="ARBA" id="ARBA00023098"/>
    </source>
</evidence>
<dbReference type="Pfam" id="PF07993">
    <property type="entry name" value="NAD_binding_4"/>
    <property type="match status" value="1"/>
</dbReference>